<feature type="transmembrane region" description="Helical" evidence="12">
    <location>
        <begin position="158"/>
        <end position="177"/>
    </location>
</feature>
<dbReference type="GO" id="GO:0015764">
    <property type="term" value="P:N-acetylglucosamine transport"/>
    <property type="evidence" value="ECO:0007669"/>
    <property type="project" value="TreeGrafter"/>
</dbReference>
<keyword evidence="5" id="KW-0808">Transferase</keyword>
<evidence type="ECO:0000259" key="13">
    <source>
        <dbReference type="PROSITE" id="PS51098"/>
    </source>
</evidence>
<evidence type="ECO:0000256" key="9">
    <source>
        <dbReference type="ARBA" id="ARBA00022989"/>
    </source>
</evidence>
<keyword evidence="6" id="KW-0598">Phosphotransferase system</keyword>
<keyword evidence="4" id="KW-0762">Sugar transport</keyword>
<dbReference type="Pfam" id="PF00367">
    <property type="entry name" value="PTS_EIIB"/>
    <property type="match status" value="2"/>
</dbReference>
<evidence type="ECO:0000256" key="12">
    <source>
        <dbReference type="SAM" id="Phobius"/>
    </source>
</evidence>
<gene>
    <name evidence="15" type="ORF">HJG54_00130</name>
</gene>
<dbReference type="GO" id="GO:0008982">
    <property type="term" value="F:protein-N(PI)-phosphohistidine-sugar phosphotransferase activity"/>
    <property type="evidence" value="ECO:0007669"/>
    <property type="project" value="InterPro"/>
</dbReference>
<keyword evidence="7 12" id="KW-0812">Transmembrane</keyword>
<feature type="transmembrane region" description="Helical" evidence="12">
    <location>
        <begin position="259"/>
        <end position="276"/>
    </location>
</feature>
<protein>
    <submittedName>
        <fullName evidence="15">PTS transporter subunit EIIC</fullName>
    </submittedName>
</protein>
<dbReference type="InterPro" id="IPR018113">
    <property type="entry name" value="PTrfase_EIIB_Cys"/>
</dbReference>
<dbReference type="Pfam" id="PF02378">
    <property type="entry name" value="PTS_EIIC"/>
    <property type="match status" value="1"/>
</dbReference>
<accession>A0AA96W9Y9</accession>
<dbReference type="NCBIfam" id="TIGR00826">
    <property type="entry name" value="EIIB_glc"/>
    <property type="match status" value="1"/>
</dbReference>
<evidence type="ECO:0000256" key="8">
    <source>
        <dbReference type="ARBA" id="ARBA00022777"/>
    </source>
</evidence>
<keyword evidence="8" id="KW-0418">Kinase</keyword>
<evidence type="ECO:0000256" key="3">
    <source>
        <dbReference type="ARBA" id="ARBA00022475"/>
    </source>
</evidence>
<organism evidence="15">
    <name type="scientific">Leptolyngbya sp. NK1-12</name>
    <dbReference type="NCBI Taxonomy" id="2547451"/>
    <lineage>
        <taxon>Bacteria</taxon>
        <taxon>Bacillati</taxon>
        <taxon>Cyanobacteriota</taxon>
        <taxon>Cyanophyceae</taxon>
        <taxon>Leptolyngbyales</taxon>
        <taxon>Leptolyngbyaceae</taxon>
        <taxon>Leptolyngbya group</taxon>
        <taxon>Leptolyngbya</taxon>
    </lineage>
</organism>
<evidence type="ECO:0000256" key="5">
    <source>
        <dbReference type="ARBA" id="ARBA00022679"/>
    </source>
</evidence>
<comment type="caution">
    <text evidence="11">Lacks conserved residue(s) required for the propagation of feature annotation.</text>
</comment>
<feature type="transmembrane region" description="Helical" evidence="12">
    <location>
        <begin position="132"/>
        <end position="152"/>
    </location>
</feature>
<proteinExistence type="predicted"/>
<dbReference type="GO" id="GO:0005886">
    <property type="term" value="C:plasma membrane"/>
    <property type="evidence" value="ECO:0007669"/>
    <property type="project" value="UniProtKB-SubCell"/>
</dbReference>
<feature type="transmembrane region" description="Helical" evidence="12">
    <location>
        <begin position="282"/>
        <end position="306"/>
    </location>
</feature>
<dbReference type="EMBL" id="CP053586">
    <property type="protein sequence ID" value="WNZ21424.1"/>
    <property type="molecule type" value="Genomic_DNA"/>
</dbReference>
<dbReference type="InterPro" id="IPR001996">
    <property type="entry name" value="PTS_IIB_1"/>
</dbReference>
<dbReference type="GO" id="GO:0019866">
    <property type="term" value="C:organelle inner membrane"/>
    <property type="evidence" value="ECO:0007669"/>
    <property type="project" value="InterPro"/>
</dbReference>
<feature type="domain" description="PTS EIIB type-1" evidence="13">
    <location>
        <begin position="395"/>
        <end position="477"/>
    </location>
</feature>
<feature type="transmembrane region" description="Helical" evidence="12">
    <location>
        <begin position="224"/>
        <end position="247"/>
    </location>
</feature>
<dbReference type="Gene3D" id="3.30.1360.60">
    <property type="entry name" value="Glucose permease domain IIB"/>
    <property type="match status" value="2"/>
</dbReference>
<feature type="active site" description="Phosphocysteine intermediate; for EIIB activity" evidence="11">
    <location>
        <position position="417"/>
    </location>
</feature>
<feature type="transmembrane region" description="Helical" evidence="12">
    <location>
        <begin position="336"/>
        <end position="356"/>
    </location>
</feature>
<keyword evidence="2" id="KW-0813">Transport</keyword>
<feature type="domain" description="PTS EIIC type-1" evidence="14">
    <location>
        <begin position="1"/>
        <end position="368"/>
    </location>
</feature>
<feature type="transmembrane region" description="Helical" evidence="12">
    <location>
        <begin position="96"/>
        <end position="112"/>
    </location>
</feature>
<evidence type="ECO:0000256" key="1">
    <source>
        <dbReference type="ARBA" id="ARBA00004651"/>
    </source>
</evidence>
<dbReference type="InterPro" id="IPR013013">
    <property type="entry name" value="PTS_EIIC_1"/>
</dbReference>
<dbReference type="SUPFAM" id="SSF55604">
    <property type="entry name" value="Glucose permease domain IIB"/>
    <property type="match status" value="2"/>
</dbReference>
<feature type="domain" description="PTS EIIB type-1" evidence="13">
    <location>
        <begin position="521"/>
        <end position="598"/>
    </location>
</feature>
<dbReference type="PROSITE" id="PS51103">
    <property type="entry name" value="PTS_EIIC_TYPE_1"/>
    <property type="match status" value="1"/>
</dbReference>
<dbReference type="CDD" id="cd00212">
    <property type="entry name" value="PTS_IIB_glc"/>
    <property type="match status" value="1"/>
</dbReference>
<dbReference type="GO" id="GO:0090563">
    <property type="term" value="F:protein-phosphocysteine-sugar phosphotransferase activity"/>
    <property type="evidence" value="ECO:0007669"/>
    <property type="project" value="TreeGrafter"/>
</dbReference>
<feature type="transmembrane region" description="Helical" evidence="12">
    <location>
        <begin position="12"/>
        <end position="32"/>
    </location>
</feature>
<dbReference type="PANTHER" id="PTHR30009">
    <property type="entry name" value="CYTOCHROME C-TYPE SYNTHESIS PROTEIN AND PTS TRANSMEMBRANE COMPONENT"/>
    <property type="match status" value="1"/>
</dbReference>
<dbReference type="InterPro" id="IPR003352">
    <property type="entry name" value="PTS_EIIC"/>
</dbReference>
<evidence type="ECO:0000256" key="4">
    <source>
        <dbReference type="ARBA" id="ARBA00022597"/>
    </source>
</evidence>
<dbReference type="RefSeq" id="WP_316432657.1">
    <property type="nucleotide sequence ID" value="NZ_CP053586.1"/>
</dbReference>
<dbReference type="InterPro" id="IPR050429">
    <property type="entry name" value="PTS_Glucose_EIICBA"/>
</dbReference>
<evidence type="ECO:0000256" key="10">
    <source>
        <dbReference type="ARBA" id="ARBA00023136"/>
    </source>
</evidence>
<sequence>MAGFSELQRLGKALMLPIAVLPAAGLLLRLGAPDVLDIPVMTKAGGAVFDNLAAIFAAGIAVGFSKDAAGAAGLAGLVGYYVMTTGMKAINADINMGVLAGIITGVTAGLLYNRFYRIKLPDYLGFFGGKRFVPIITGGVCFLLAVLFGFIWPPIQAVIEAIGNWIVTSGSIGAFVYGTLNRLLIPLGLHHILNSLVWFVFGSYPKPDGTIATGDLNRFFAGDPTAGTFMAGFYPVMMFGLPAACIAMAHMARPENRRVTSGVMLSMALTSFLTGITEPIEFTFMFLAPVLYAVHAVLTGISLALLDILGIKHGFTFSAGAIDFVLNLGLSTQGWLILPIGLVYFAIYYFLFRFMIRALNLQTPGREAGTVVEADSATSLQDTPSPGMAASNDTTQLARRYLAALGGHENIKTIDSCITRLRLTMVNRDLVSDDALKSLGAKGVIRAGADGMQVILGPLAESVAEEMKNLRDMAPNVGTLNMGAPITNRAATGDTIAIVDKPASVAQTDLAQTDLAQTGATQFAHHYIAALGGRDNIKSIDANGTKLRVVLTNRDLVSESQIIALGAVGMARPGSEVVQIFLEQQADSIAAAMKKIVD</sequence>
<evidence type="ECO:0000256" key="2">
    <source>
        <dbReference type="ARBA" id="ARBA00022448"/>
    </source>
</evidence>
<dbReference type="PANTHER" id="PTHR30009:SF4">
    <property type="entry name" value="PTS SYSTEM N-ACETYLGLUCOSAMINE-SPECIFIC EIICBA COMPONENT"/>
    <property type="match status" value="1"/>
</dbReference>
<reference evidence="15" key="1">
    <citation type="submission" date="2020-05" db="EMBL/GenBank/DDBJ databases">
        <authorList>
            <person name="Zhu T."/>
            <person name="Keshari N."/>
            <person name="Lu X."/>
        </authorList>
    </citation>
    <scope>NUCLEOTIDE SEQUENCE</scope>
    <source>
        <strain evidence="15">NK1-12</strain>
    </source>
</reference>
<name>A0AA96W9Y9_9CYAN</name>
<dbReference type="AlphaFoldDB" id="A0AA96W9Y9"/>
<evidence type="ECO:0000256" key="7">
    <source>
        <dbReference type="ARBA" id="ARBA00022692"/>
    </source>
</evidence>
<dbReference type="NCBIfam" id="TIGR01998">
    <property type="entry name" value="PTS-II-BC-nag"/>
    <property type="match status" value="1"/>
</dbReference>
<dbReference type="InterPro" id="IPR036878">
    <property type="entry name" value="Glu_permease_IIB"/>
</dbReference>
<evidence type="ECO:0000256" key="6">
    <source>
        <dbReference type="ARBA" id="ARBA00022683"/>
    </source>
</evidence>
<keyword evidence="9 12" id="KW-1133">Transmembrane helix</keyword>
<keyword evidence="3" id="KW-1003">Cell membrane</keyword>
<evidence type="ECO:0000256" key="11">
    <source>
        <dbReference type="PROSITE-ProRule" id="PRU00421"/>
    </source>
</evidence>
<dbReference type="GO" id="GO:0009401">
    <property type="term" value="P:phosphoenolpyruvate-dependent sugar phosphotransferase system"/>
    <property type="evidence" value="ECO:0007669"/>
    <property type="project" value="UniProtKB-KW"/>
</dbReference>
<evidence type="ECO:0000259" key="14">
    <source>
        <dbReference type="PROSITE" id="PS51103"/>
    </source>
</evidence>
<dbReference type="GO" id="GO:0015572">
    <property type="term" value="F:N-acetylglucosamine transmembrane transporter activity"/>
    <property type="evidence" value="ECO:0007669"/>
    <property type="project" value="InterPro"/>
</dbReference>
<feature type="transmembrane region" description="Helical" evidence="12">
    <location>
        <begin position="44"/>
        <end position="64"/>
    </location>
</feature>
<evidence type="ECO:0000313" key="15">
    <source>
        <dbReference type="EMBL" id="WNZ21424.1"/>
    </source>
</evidence>
<dbReference type="PROSITE" id="PS51098">
    <property type="entry name" value="PTS_EIIB_TYPE_1"/>
    <property type="match status" value="2"/>
</dbReference>
<dbReference type="InterPro" id="IPR010974">
    <property type="entry name" value="PTS_IIBC_nag"/>
</dbReference>
<dbReference type="PROSITE" id="PS01035">
    <property type="entry name" value="PTS_EIIB_TYPE_1_CYS"/>
    <property type="match status" value="1"/>
</dbReference>
<dbReference type="GO" id="GO:0016301">
    <property type="term" value="F:kinase activity"/>
    <property type="evidence" value="ECO:0007669"/>
    <property type="project" value="UniProtKB-KW"/>
</dbReference>
<comment type="subcellular location">
    <subcellularLocation>
        <location evidence="1">Cell membrane</location>
        <topology evidence="1">Multi-pass membrane protein</topology>
    </subcellularLocation>
</comment>
<keyword evidence="10 12" id="KW-0472">Membrane</keyword>